<evidence type="ECO:0008006" key="5">
    <source>
        <dbReference type="Google" id="ProtNLM"/>
    </source>
</evidence>
<feature type="transmembrane region" description="Helical" evidence="2">
    <location>
        <begin position="134"/>
        <end position="151"/>
    </location>
</feature>
<dbReference type="GO" id="GO:0019991">
    <property type="term" value="P:septate junction assembly"/>
    <property type="evidence" value="ECO:0007669"/>
    <property type="project" value="InterPro"/>
</dbReference>
<dbReference type="GO" id="GO:0005886">
    <property type="term" value="C:plasma membrane"/>
    <property type="evidence" value="ECO:0007669"/>
    <property type="project" value="TreeGrafter"/>
</dbReference>
<dbReference type="PANTHER" id="PTHR36692">
    <property type="entry name" value="PROTEIN SNAKESKIN"/>
    <property type="match status" value="1"/>
</dbReference>
<feature type="transmembrane region" description="Helical" evidence="2">
    <location>
        <begin position="97"/>
        <end position="114"/>
    </location>
</feature>
<dbReference type="AlphaFoldDB" id="A0AAR5QDM4"/>
<dbReference type="PANTHER" id="PTHR36692:SF2">
    <property type="entry name" value="GEO12064P1"/>
    <property type="match status" value="1"/>
</dbReference>
<keyword evidence="2" id="KW-0812">Transmembrane</keyword>
<dbReference type="EnsemblMetazoa" id="XM_019915764.1">
    <property type="protein sequence ID" value="XP_019771323.1"/>
    <property type="gene ID" value="LOC109545222"/>
</dbReference>
<evidence type="ECO:0000313" key="4">
    <source>
        <dbReference type="Proteomes" id="UP000019118"/>
    </source>
</evidence>
<organism evidence="3 4">
    <name type="scientific">Dendroctonus ponderosae</name>
    <name type="common">Mountain pine beetle</name>
    <dbReference type="NCBI Taxonomy" id="77166"/>
    <lineage>
        <taxon>Eukaryota</taxon>
        <taxon>Metazoa</taxon>
        <taxon>Ecdysozoa</taxon>
        <taxon>Arthropoda</taxon>
        <taxon>Hexapoda</taxon>
        <taxon>Insecta</taxon>
        <taxon>Pterygota</taxon>
        <taxon>Neoptera</taxon>
        <taxon>Endopterygota</taxon>
        <taxon>Coleoptera</taxon>
        <taxon>Polyphaga</taxon>
        <taxon>Cucujiformia</taxon>
        <taxon>Curculionidae</taxon>
        <taxon>Scolytinae</taxon>
        <taxon>Dendroctonus</taxon>
    </lineage>
</organism>
<feature type="transmembrane region" description="Helical" evidence="2">
    <location>
        <begin position="163"/>
        <end position="184"/>
    </location>
</feature>
<feature type="transmembrane region" description="Helical" evidence="2">
    <location>
        <begin position="204"/>
        <end position="228"/>
    </location>
</feature>
<sequence length="233" mass="26429">MQPEADLPSSRFNSLYSNSKTIKVADRESVYDVPKKVRMSAEAKKVDDKSDKPVENKEKEQAEKKIEDDDVKEKDVAELKPEAKESLGKKIKKQWQLILKVLQLIVCALCFAFFFQPANQSANIAKHHLEEVGLIFLAFVGYMHINVIFIVSRCIKDKIPFRVSALFSLIAAILFFVAGILLIVDRRNKFQGAYYEPHVYLASMLSAATALSFINAVLFAVDGVYTFILRQDF</sequence>
<evidence type="ECO:0000256" key="1">
    <source>
        <dbReference type="SAM" id="MobiDB-lite"/>
    </source>
</evidence>
<evidence type="ECO:0000313" key="3">
    <source>
        <dbReference type="EnsemblMetazoa" id="XP_019771323.1"/>
    </source>
</evidence>
<evidence type="ECO:0000256" key="2">
    <source>
        <dbReference type="SAM" id="Phobius"/>
    </source>
</evidence>
<feature type="region of interest" description="Disordered" evidence="1">
    <location>
        <begin position="38"/>
        <end position="69"/>
    </location>
</feature>
<proteinExistence type="predicted"/>
<protein>
    <recommendedName>
        <fullName evidence="5">MARVEL domain-containing protein</fullName>
    </recommendedName>
</protein>
<keyword evidence="4" id="KW-1185">Reference proteome</keyword>
<reference evidence="3" key="2">
    <citation type="submission" date="2024-08" db="UniProtKB">
        <authorList>
            <consortium name="EnsemblMetazoa"/>
        </authorList>
    </citation>
    <scope>IDENTIFICATION</scope>
</reference>
<name>A0AAR5QDM4_DENPD</name>
<dbReference type="Proteomes" id="UP000019118">
    <property type="component" value="Unassembled WGS sequence"/>
</dbReference>
<accession>A0AAR5QDM4</accession>
<keyword evidence="2" id="KW-0472">Membrane</keyword>
<dbReference type="InterPro" id="IPR038976">
    <property type="entry name" value="Ssk"/>
</dbReference>
<keyword evidence="2" id="KW-1133">Transmembrane helix</keyword>
<reference evidence="4" key="1">
    <citation type="journal article" date="2013" name="Genome Biol.">
        <title>Draft genome of the mountain pine beetle, Dendroctonus ponderosae Hopkins, a major forest pest.</title>
        <authorList>
            <person name="Keeling C.I."/>
            <person name="Yuen M.M."/>
            <person name="Liao N.Y."/>
            <person name="Docking T.R."/>
            <person name="Chan S.K."/>
            <person name="Taylor G.A."/>
            <person name="Palmquist D.L."/>
            <person name="Jackman S.D."/>
            <person name="Nguyen A."/>
            <person name="Li M."/>
            <person name="Henderson H."/>
            <person name="Janes J.K."/>
            <person name="Zhao Y."/>
            <person name="Pandoh P."/>
            <person name="Moore R."/>
            <person name="Sperling F.A."/>
            <person name="Huber D.P."/>
            <person name="Birol I."/>
            <person name="Jones S.J."/>
            <person name="Bohlmann J."/>
        </authorList>
    </citation>
    <scope>NUCLEOTIDE SEQUENCE</scope>
</reference>